<comment type="caution">
    <text evidence="2">The sequence shown here is derived from an EMBL/GenBank/DDBJ whole genome shotgun (WGS) entry which is preliminary data.</text>
</comment>
<keyword evidence="1" id="KW-0732">Signal</keyword>
<reference evidence="2" key="1">
    <citation type="submission" date="2023-10" db="EMBL/GenBank/DDBJ databases">
        <authorList>
            <person name="Chen Y."/>
            <person name="Shah S."/>
            <person name="Dougan E. K."/>
            <person name="Thang M."/>
            <person name="Chan C."/>
        </authorList>
    </citation>
    <scope>NUCLEOTIDE SEQUENCE [LARGE SCALE GENOMIC DNA]</scope>
</reference>
<proteinExistence type="predicted"/>
<accession>A0ABN9S2C0</accession>
<sequence length="238" mass="26248">MAISSFIRAAVGVSVAGALSVQESAGMQWSTLTNLPRTVLQSKHAESTGCGADFPGYFKIDGLYWPSSYKTGARNRTACKQDCDDAKNCVGFTARKTKEERMRCTLHKGLQQQVDHRAVSYSRCQMKGFACQSGFQFSHAGTWRSGKQIEELDDEPLDDCAKACRKDRGCVGFTHRESKEGDTYCFHFLNEENKQGPWRDPHAHTYSKCTNAADEDASLLEANASQDQSLAPAPVTQA</sequence>
<feature type="chain" id="PRO_5046732906" description="Apple domain-containing protein" evidence="1">
    <location>
        <begin position="19"/>
        <end position="238"/>
    </location>
</feature>
<evidence type="ECO:0000313" key="3">
    <source>
        <dbReference type="Proteomes" id="UP001189429"/>
    </source>
</evidence>
<evidence type="ECO:0000256" key="1">
    <source>
        <dbReference type="SAM" id="SignalP"/>
    </source>
</evidence>
<feature type="signal peptide" evidence="1">
    <location>
        <begin position="1"/>
        <end position="18"/>
    </location>
</feature>
<evidence type="ECO:0000313" key="2">
    <source>
        <dbReference type="EMBL" id="CAK0825898.1"/>
    </source>
</evidence>
<organism evidence="2 3">
    <name type="scientific">Prorocentrum cordatum</name>
    <dbReference type="NCBI Taxonomy" id="2364126"/>
    <lineage>
        <taxon>Eukaryota</taxon>
        <taxon>Sar</taxon>
        <taxon>Alveolata</taxon>
        <taxon>Dinophyceae</taxon>
        <taxon>Prorocentrales</taxon>
        <taxon>Prorocentraceae</taxon>
        <taxon>Prorocentrum</taxon>
    </lineage>
</organism>
<dbReference type="Proteomes" id="UP001189429">
    <property type="component" value="Unassembled WGS sequence"/>
</dbReference>
<dbReference type="EMBL" id="CAUYUJ010009114">
    <property type="protein sequence ID" value="CAK0825898.1"/>
    <property type="molecule type" value="Genomic_DNA"/>
</dbReference>
<name>A0ABN9S2C0_9DINO</name>
<evidence type="ECO:0008006" key="4">
    <source>
        <dbReference type="Google" id="ProtNLM"/>
    </source>
</evidence>
<gene>
    <name evidence="2" type="ORF">PCOR1329_LOCUS25908</name>
</gene>
<keyword evidence="3" id="KW-1185">Reference proteome</keyword>
<protein>
    <recommendedName>
        <fullName evidence="4">Apple domain-containing protein</fullName>
    </recommendedName>
</protein>